<dbReference type="InterPro" id="IPR001810">
    <property type="entry name" value="F-box_dom"/>
</dbReference>
<dbReference type="SUPFAM" id="SSF81383">
    <property type="entry name" value="F-box domain"/>
    <property type="match status" value="1"/>
</dbReference>
<organism evidence="2 3">
    <name type="scientific">Mucor circinelloides f. lusitanicus</name>
    <name type="common">Mucor racemosus var. lusitanicus</name>
    <dbReference type="NCBI Taxonomy" id="29924"/>
    <lineage>
        <taxon>Eukaryota</taxon>
        <taxon>Fungi</taxon>
        <taxon>Fungi incertae sedis</taxon>
        <taxon>Mucoromycota</taxon>
        <taxon>Mucoromycotina</taxon>
        <taxon>Mucoromycetes</taxon>
        <taxon>Mucorales</taxon>
        <taxon>Mucorineae</taxon>
        <taxon>Mucoraceae</taxon>
        <taxon>Mucor</taxon>
    </lineage>
</organism>
<proteinExistence type="predicted"/>
<sequence>MSIKMNTLDSMAPEVIYTIFSYLSYPEVYHIRTVCRKFQVMGEFHIYQQIKSMRQTITIKLDGCKNKSLELVASHYDPRNRIIEFRPIDGSSVLSLANTSSHQWSAYHRLMKIHFSGWFLNRSQKLPYEQLSPQDQAMVMYHYQYNSSIEKTYELPSWNQTLETRGDRRQRYVGDKGLILSLSYQQQSKQSMEDRARAQPTLTSLPTSYYSYRSVTSSAPMPMAPKMEVQWIRVTLDWVLGGLKTNIPSSQIYKDSFASLNQMLAKEGCFKYDPLSEPVLDYIVQQQDQDGQLPASLVKYVHSHTHECHTRLSRLQRMLEGAGVDPQVLWKYTFAKSFVVSSGSLLCEEDVVRRIQDSEEEWRRKKLSLSRKLYNCHQGNTNTGILI</sequence>
<dbReference type="Proteomes" id="UP000469890">
    <property type="component" value="Unassembled WGS sequence"/>
</dbReference>
<dbReference type="AlphaFoldDB" id="A0A8H4F2A7"/>
<reference evidence="2 3" key="1">
    <citation type="submission" date="2019-09" db="EMBL/GenBank/DDBJ databases">
        <authorList>
            <consortium name="DOE Joint Genome Institute"/>
            <person name="Mondo S.J."/>
            <person name="Navarro-Mendoza M.I."/>
            <person name="Perez-Arques C."/>
            <person name="Panchal S."/>
            <person name="Nicolas F.E."/>
            <person name="Ganguly P."/>
            <person name="Pangilinan J."/>
            <person name="Grigoriev I."/>
            <person name="Heitman J."/>
            <person name="Sanya K."/>
            <person name="Garre V."/>
        </authorList>
    </citation>
    <scope>NUCLEOTIDE SEQUENCE [LARGE SCALE GENOMIC DNA]</scope>
    <source>
        <strain evidence="2 3">MU402</strain>
    </source>
</reference>
<dbReference type="InterPro" id="IPR036047">
    <property type="entry name" value="F-box-like_dom_sf"/>
</dbReference>
<gene>
    <name evidence="2" type="ORF">FB192DRAFT_1377060</name>
</gene>
<comment type="caution">
    <text evidence="2">The sequence shown here is derived from an EMBL/GenBank/DDBJ whole genome shotgun (WGS) entry which is preliminary data.</text>
</comment>
<evidence type="ECO:0000313" key="2">
    <source>
        <dbReference type="EMBL" id="KAF1802250.1"/>
    </source>
</evidence>
<protein>
    <recommendedName>
        <fullName evidence="1">F-box domain-containing protein</fullName>
    </recommendedName>
</protein>
<name>A0A8H4F2A7_MUCCL</name>
<feature type="domain" description="F-box" evidence="1">
    <location>
        <begin position="5"/>
        <end position="50"/>
    </location>
</feature>
<evidence type="ECO:0000259" key="1">
    <source>
        <dbReference type="PROSITE" id="PS50181"/>
    </source>
</evidence>
<evidence type="ECO:0000313" key="3">
    <source>
        <dbReference type="Proteomes" id="UP000469890"/>
    </source>
</evidence>
<accession>A0A8H4F2A7</accession>
<dbReference type="EMBL" id="JAAECE010000004">
    <property type="protein sequence ID" value="KAF1802250.1"/>
    <property type="molecule type" value="Genomic_DNA"/>
</dbReference>
<dbReference type="PROSITE" id="PS50181">
    <property type="entry name" value="FBOX"/>
    <property type="match status" value="1"/>
</dbReference>